<evidence type="ECO:0000313" key="4">
    <source>
        <dbReference type="Proteomes" id="UP001500063"/>
    </source>
</evidence>
<dbReference type="EMBL" id="BAAABW010000008">
    <property type="protein sequence ID" value="GAA0339618.1"/>
    <property type="molecule type" value="Genomic_DNA"/>
</dbReference>
<keyword evidence="4" id="KW-1185">Reference proteome</keyword>
<sequence>MRTVRSLTATLGALALALGLLGALCGCAEPGGLKVTGPAPSPSPGTGTVSVSEGAGKPPLRRPAAFTASGTVRLTELRWSTWGGATAEATGKVGGSWCAPACASTPYEARVTLGGLVRQDRSAYYSRATVDVAGLPAEQRAELRDLRLHVPQR</sequence>
<feature type="signal peptide" evidence="2">
    <location>
        <begin position="1"/>
        <end position="28"/>
    </location>
</feature>
<evidence type="ECO:0000313" key="3">
    <source>
        <dbReference type="EMBL" id="GAA0339618.1"/>
    </source>
</evidence>
<keyword evidence="2" id="KW-0732">Signal</keyword>
<protein>
    <recommendedName>
        <fullName evidence="5">Lipoprotein</fullName>
    </recommendedName>
</protein>
<evidence type="ECO:0000256" key="2">
    <source>
        <dbReference type="SAM" id="SignalP"/>
    </source>
</evidence>
<evidence type="ECO:0000256" key="1">
    <source>
        <dbReference type="SAM" id="MobiDB-lite"/>
    </source>
</evidence>
<comment type="caution">
    <text evidence="3">The sequence shown here is derived from an EMBL/GenBank/DDBJ whole genome shotgun (WGS) entry which is preliminary data.</text>
</comment>
<gene>
    <name evidence="3" type="ORF">GCM10010319_14530</name>
</gene>
<proteinExistence type="predicted"/>
<organism evidence="3 4">
    <name type="scientific">Streptomyces blastmyceticus</name>
    <dbReference type="NCBI Taxonomy" id="68180"/>
    <lineage>
        <taxon>Bacteria</taxon>
        <taxon>Bacillati</taxon>
        <taxon>Actinomycetota</taxon>
        <taxon>Actinomycetes</taxon>
        <taxon>Kitasatosporales</taxon>
        <taxon>Streptomycetaceae</taxon>
        <taxon>Streptomyces</taxon>
    </lineage>
</organism>
<feature type="region of interest" description="Disordered" evidence="1">
    <location>
        <begin position="36"/>
        <end position="63"/>
    </location>
</feature>
<dbReference type="RefSeq" id="WP_344117003.1">
    <property type="nucleotide sequence ID" value="NZ_BAAABW010000008.1"/>
</dbReference>
<accession>A0ABN0WJ81</accession>
<feature type="compositionally biased region" description="Low complexity" evidence="1">
    <location>
        <begin position="36"/>
        <end position="52"/>
    </location>
</feature>
<reference evidence="3 4" key="1">
    <citation type="journal article" date="2019" name="Int. J. Syst. Evol. Microbiol.">
        <title>The Global Catalogue of Microorganisms (GCM) 10K type strain sequencing project: providing services to taxonomists for standard genome sequencing and annotation.</title>
        <authorList>
            <consortium name="The Broad Institute Genomics Platform"/>
            <consortium name="The Broad Institute Genome Sequencing Center for Infectious Disease"/>
            <person name="Wu L."/>
            <person name="Ma J."/>
        </authorList>
    </citation>
    <scope>NUCLEOTIDE SEQUENCE [LARGE SCALE GENOMIC DNA]</scope>
    <source>
        <strain evidence="3 4">JCM 4565</strain>
    </source>
</reference>
<dbReference type="PROSITE" id="PS51257">
    <property type="entry name" value="PROKAR_LIPOPROTEIN"/>
    <property type="match status" value="1"/>
</dbReference>
<feature type="chain" id="PRO_5046612865" description="Lipoprotein" evidence="2">
    <location>
        <begin position="29"/>
        <end position="153"/>
    </location>
</feature>
<dbReference type="Proteomes" id="UP001500063">
    <property type="component" value="Unassembled WGS sequence"/>
</dbReference>
<evidence type="ECO:0008006" key="5">
    <source>
        <dbReference type="Google" id="ProtNLM"/>
    </source>
</evidence>
<name>A0ABN0WJ81_9ACTN</name>